<comment type="caution">
    <text evidence="2">The sequence shown here is derived from an EMBL/GenBank/DDBJ whole genome shotgun (WGS) entry which is preliminary data.</text>
</comment>
<feature type="compositionally biased region" description="Basic and acidic residues" evidence="1">
    <location>
        <begin position="174"/>
        <end position="183"/>
    </location>
</feature>
<feature type="region of interest" description="Disordered" evidence="1">
    <location>
        <begin position="142"/>
        <end position="236"/>
    </location>
</feature>
<feature type="non-terminal residue" evidence="2">
    <location>
        <position position="1"/>
    </location>
</feature>
<evidence type="ECO:0000313" key="2">
    <source>
        <dbReference type="EMBL" id="KAK3280014.1"/>
    </source>
</evidence>
<protein>
    <submittedName>
        <fullName evidence="2">Uncharacterized protein</fullName>
    </submittedName>
</protein>
<accession>A0AAE0GL11</accession>
<gene>
    <name evidence="2" type="ORF">CYMTET_12131</name>
</gene>
<reference evidence="2 3" key="1">
    <citation type="journal article" date="2015" name="Genome Biol. Evol.">
        <title>Comparative Genomics of a Bacterivorous Green Alga Reveals Evolutionary Causalities and Consequences of Phago-Mixotrophic Mode of Nutrition.</title>
        <authorList>
            <person name="Burns J.A."/>
            <person name="Paasch A."/>
            <person name="Narechania A."/>
            <person name="Kim E."/>
        </authorList>
    </citation>
    <scope>NUCLEOTIDE SEQUENCE [LARGE SCALE GENOMIC DNA]</scope>
    <source>
        <strain evidence="2 3">PLY_AMNH</strain>
    </source>
</reference>
<organism evidence="2 3">
    <name type="scientific">Cymbomonas tetramitiformis</name>
    <dbReference type="NCBI Taxonomy" id="36881"/>
    <lineage>
        <taxon>Eukaryota</taxon>
        <taxon>Viridiplantae</taxon>
        <taxon>Chlorophyta</taxon>
        <taxon>Pyramimonadophyceae</taxon>
        <taxon>Pyramimonadales</taxon>
        <taxon>Pyramimonadaceae</taxon>
        <taxon>Cymbomonas</taxon>
    </lineage>
</organism>
<feature type="region of interest" description="Disordered" evidence="1">
    <location>
        <begin position="74"/>
        <end position="126"/>
    </location>
</feature>
<proteinExistence type="predicted"/>
<evidence type="ECO:0000256" key="1">
    <source>
        <dbReference type="SAM" id="MobiDB-lite"/>
    </source>
</evidence>
<dbReference type="EMBL" id="LGRX02004577">
    <property type="protein sequence ID" value="KAK3280014.1"/>
    <property type="molecule type" value="Genomic_DNA"/>
</dbReference>
<feature type="compositionally biased region" description="Polar residues" evidence="1">
    <location>
        <begin position="1"/>
        <end position="10"/>
    </location>
</feature>
<feature type="region of interest" description="Disordered" evidence="1">
    <location>
        <begin position="1"/>
        <end position="54"/>
    </location>
</feature>
<dbReference type="AlphaFoldDB" id="A0AAE0GL11"/>
<feature type="region of interest" description="Disordered" evidence="1">
    <location>
        <begin position="344"/>
        <end position="371"/>
    </location>
</feature>
<dbReference type="Proteomes" id="UP001190700">
    <property type="component" value="Unassembled WGS sequence"/>
</dbReference>
<evidence type="ECO:0000313" key="3">
    <source>
        <dbReference type="Proteomes" id="UP001190700"/>
    </source>
</evidence>
<feature type="compositionally biased region" description="Gly residues" evidence="1">
    <location>
        <begin position="150"/>
        <end position="164"/>
    </location>
</feature>
<sequence>SDNGVGSTARTPVLPRELNDPGDVPGKQASEAQSLVVSPGEPAPARPLSVVPSEGAAWDTTAFLGGRFDRTQPVTALTVAEPQQLSGDVRKQQAHSTPPFPGGGRSPPAAASPLQRSRAPKGSVVESRAALLATLEEELLQPTPHPIRGRGAGAIGAAGWGGGRKNLQGDGEEASSRVSEEALRSFVSTEMQAGAARGKPDSEDVLQGAPASVKPQLGDGVEKELAQAGEGRLGQSPFREASGRIHVHRHTQWTGLLGPLDENDDGAHGAAMMADGVLSEEIEGDWRPGRAKETPSWVERLGKPRNGVKLSRASEGYANRRSMDCLFNGSNQIRFKNKERRLAPAPNLGWGSQQAEPSTSSDPANAEPLRLPPPLGAFDPTKFPGFNPHAGINPAMYGNGAVATSAPFHRPPLPVFYDKALEAGEASFSGAMPQEILAYQAKHDVLDRAHAVQALQKENEIMIEARVMGRLEQRQKRHKR</sequence>
<name>A0AAE0GL11_9CHLO</name>
<keyword evidence="3" id="KW-1185">Reference proteome</keyword>
<feature type="compositionally biased region" description="Polar residues" evidence="1">
    <location>
        <begin position="350"/>
        <end position="363"/>
    </location>
</feature>